<dbReference type="EMBL" id="BAAARK010000009">
    <property type="protein sequence ID" value="GAA2663480.1"/>
    <property type="molecule type" value="Genomic_DNA"/>
</dbReference>
<gene>
    <name evidence="1" type="ORF">GCM10009864_34540</name>
</gene>
<reference evidence="1 2" key="1">
    <citation type="journal article" date="2019" name="Int. J. Syst. Evol. Microbiol.">
        <title>The Global Catalogue of Microorganisms (GCM) 10K type strain sequencing project: providing services to taxonomists for standard genome sequencing and annotation.</title>
        <authorList>
            <consortium name="The Broad Institute Genomics Platform"/>
            <consortium name="The Broad Institute Genome Sequencing Center for Infectious Disease"/>
            <person name="Wu L."/>
            <person name="Ma J."/>
        </authorList>
    </citation>
    <scope>NUCLEOTIDE SEQUENCE [LARGE SCALE GENOMIC DNA]</scope>
    <source>
        <strain evidence="1 2">JCM 16374</strain>
    </source>
</reference>
<keyword evidence="2" id="KW-1185">Reference proteome</keyword>
<protein>
    <submittedName>
        <fullName evidence="1">Uncharacterized protein</fullName>
    </submittedName>
</protein>
<proteinExistence type="predicted"/>
<evidence type="ECO:0000313" key="2">
    <source>
        <dbReference type="Proteomes" id="UP001500994"/>
    </source>
</evidence>
<name>A0ABN3RXW2_9ACTN</name>
<dbReference type="RefSeq" id="WP_344576534.1">
    <property type="nucleotide sequence ID" value="NZ_BAAARK010000009.1"/>
</dbReference>
<sequence>MSDRTGLAWIGQYSTADRDGSVPGMRGGISLTCVRGMEKDEFLINLGADLDELAERIPYRELVASGDGRPARANYAMYGTCGEWVYVLEDWGMSTWSTGIHEVKSMWPGPGEEFVCVTMNWWSPPCVTLHVPGDERVFRAEFGEDTGEGSALDAALREAGALIGPRPDGAVAEAEHEERRERLPAAVFRAVGAYCGLSIDQATVEAGELPAVLIPMV</sequence>
<organism evidence="1 2">
    <name type="scientific">Streptomyces lunalinharesii</name>
    <dbReference type="NCBI Taxonomy" id="333384"/>
    <lineage>
        <taxon>Bacteria</taxon>
        <taxon>Bacillati</taxon>
        <taxon>Actinomycetota</taxon>
        <taxon>Actinomycetes</taxon>
        <taxon>Kitasatosporales</taxon>
        <taxon>Streptomycetaceae</taxon>
        <taxon>Streptomyces</taxon>
    </lineage>
</organism>
<accession>A0ABN3RXW2</accession>
<comment type="caution">
    <text evidence="1">The sequence shown here is derived from an EMBL/GenBank/DDBJ whole genome shotgun (WGS) entry which is preliminary data.</text>
</comment>
<dbReference type="Proteomes" id="UP001500994">
    <property type="component" value="Unassembled WGS sequence"/>
</dbReference>
<evidence type="ECO:0000313" key="1">
    <source>
        <dbReference type="EMBL" id="GAA2663480.1"/>
    </source>
</evidence>